<name>A0A644U3U5_9ZZZZ</name>
<evidence type="ECO:0000313" key="1">
    <source>
        <dbReference type="EMBL" id="MPL72981.1"/>
    </source>
</evidence>
<sequence>MFSKTLLYIMDAESEGFSGTSELDSLAMLSLTKLISMDI</sequence>
<dbReference type="AlphaFoldDB" id="A0A644U3U5"/>
<gene>
    <name evidence="1" type="ORF">SDC9_18774</name>
</gene>
<protein>
    <submittedName>
        <fullName evidence="1">Uncharacterized protein</fullName>
    </submittedName>
</protein>
<accession>A0A644U3U5</accession>
<comment type="caution">
    <text evidence="1">The sequence shown here is derived from an EMBL/GenBank/DDBJ whole genome shotgun (WGS) entry which is preliminary data.</text>
</comment>
<organism evidence="1">
    <name type="scientific">bioreactor metagenome</name>
    <dbReference type="NCBI Taxonomy" id="1076179"/>
    <lineage>
        <taxon>unclassified sequences</taxon>
        <taxon>metagenomes</taxon>
        <taxon>ecological metagenomes</taxon>
    </lineage>
</organism>
<dbReference type="EMBL" id="VSSQ01000069">
    <property type="protein sequence ID" value="MPL72981.1"/>
    <property type="molecule type" value="Genomic_DNA"/>
</dbReference>
<proteinExistence type="predicted"/>
<reference evidence="1" key="1">
    <citation type="submission" date="2019-08" db="EMBL/GenBank/DDBJ databases">
        <authorList>
            <person name="Kucharzyk K."/>
            <person name="Murdoch R.W."/>
            <person name="Higgins S."/>
            <person name="Loffler F."/>
        </authorList>
    </citation>
    <scope>NUCLEOTIDE SEQUENCE</scope>
</reference>